<evidence type="ECO:0000313" key="7">
    <source>
        <dbReference type="EMBL" id="EFL51100.1"/>
    </source>
</evidence>
<dbReference type="GO" id="GO:0055085">
    <property type="term" value="P:transmembrane transport"/>
    <property type="evidence" value="ECO:0007669"/>
    <property type="project" value="TreeGrafter"/>
</dbReference>
<dbReference type="Proteomes" id="UP000006250">
    <property type="component" value="Unassembled WGS sequence"/>
</dbReference>
<proteinExistence type="inferred from homology"/>
<evidence type="ECO:0008006" key="9">
    <source>
        <dbReference type="Google" id="ProtNLM"/>
    </source>
</evidence>
<dbReference type="Pfam" id="PF01594">
    <property type="entry name" value="AI-2E_transport"/>
    <property type="match status" value="1"/>
</dbReference>
<dbReference type="eggNOG" id="COG0628">
    <property type="taxonomic scope" value="Bacteria"/>
</dbReference>
<evidence type="ECO:0000256" key="1">
    <source>
        <dbReference type="ARBA" id="ARBA00004141"/>
    </source>
</evidence>
<evidence type="ECO:0000256" key="6">
    <source>
        <dbReference type="SAM" id="Phobius"/>
    </source>
</evidence>
<dbReference type="RefSeq" id="WP_005993913.1">
    <property type="nucleotide sequence ID" value="NZ_AECZ01000013.1"/>
</dbReference>
<protein>
    <recommendedName>
        <fullName evidence="9">Permease</fullName>
    </recommendedName>
</protein>
<keyword evidence="3 6" id="KW-0812">Transmembrane</keyword>
<evidence type="ECO:0000313" key="8">
    <source>
        <dbReference type="Proteomes" id="UP000006250"/>
    </source>
</evidence>
<feature type="transmembrane region" description="Helical" evidence="6">
    <location>
        <begin position="64"/>
        <end position="85"/>
    </location>
</feature>
<dbReference type="OrthoDB" id="9772136at2"/>
<feature type="transmembrane region" description="Helical" evidence="6">
    <location>
        <begin position="15"/>
        <end position="43"/>
    </location>
</feature>
<comment type="similarity">
    <text evidence="2">Belongs to the autoinducer-2 exporter (AI-2E) (TC 2.A.86) family.</text>
</comment>
<name>E1JX26_SOLFR</name>
<evidence type="ECO:0000256" key="3">
    <source>
        <dbReference type="ARBA" id="ARBA00022692"/>
    </source>
</evidence>
<dbReference type="STRING" id="596151.DesfrDRAFT_2259"/>
<feature type="transmembrane region" description="Helical" evidence="6">
    <location>
        <begin position="277"/>
        <end position="295"/>
    </location>
</feature>
<feature type="transmembrane region" description="Helical" evidence="6">
    <location>
        <begin position="155"/>
        <end position="174"/>
    </location>
</feature>
<gene>
    <name evidence="7" type="ORF">DesfrDRAFT_2259</name>
</gene>
<dbReference type="InterPro" id="IPR002549">
    <property type="entry name" value="AI-2E-like"/>
</dbReference>
<dbReference type="GO" id="GO:0016020">
    <property type="term" value="C:membrane"/>
    <property type="evidence" value="ECO:0007669"/>
    <property type="project" value="UniProtKB-SubCell"/>
</dbReference>
<sequence length="373" mass="41121">MAFDIAQFLRTNKTLAIWAAFFGLVWLANFYGLFGLVFITYILCFLFNGPIHALAVKTKLPRTLWATLVYIVFVSVALTLVSSVLPKLGSESTSFLKKLPDTLETLRGHLDNWAWLAPDMAAPIAKIKDYLSIEALVGVKAQTLFTIAVNSFNQISTYVSTFLLGTLFSFLIMLDFPNLRAKTISLRESRLRDIYDVTARSVVRFAVVVGMGFRAQMLIAAVNTILTAIGMHILGIEPVMLLSTVVFFCGLIPVLGTFISSAPIVLVAVNTTGPHHALWAIVMIIIVHTIETYILNPRIVAAMFKISPLVTLMILYVGHKLFGLWGMVLGVPVSVFIFRYVILGNDLQQCLPGEKSAHCRPADDKAKAGHGEK</sequence>
<comment type="subcellular location">
    <subcellularLocation>
        <location evidence="1">Membrane</location>
        <topology evidence="1">Multi-pass membrane protein</topology>
    </subcellularLocation>
</comment>
<organism evidence="7 8">
    <name type="scientific">Solidesulfovibrio fructosivorans JJ]</name>
    <dbReference type="NCBI Taxonomy" id="596151"/>
    <lineage>
        <taxon>Bacteria</taxon>
        <taxon>Pseudomonadati</taxon>
        <taxon>Thermodesulfobacteriota</taxon>
        <taxon>Desulfovibrionia</taxon>
        <taxon>Desulfovibrionales</taxon>
        <taxon>Desulfovibrionaceae</taxon>
        <taxon>Solidesulfovibrio</taxon>
    </lineage>
</organism>
<comment type="caution">
    <text evidence="7">The sequence shown here is derived from an EMBL/GenBank/DDBJ whole genome shotgun (WGS) entry which is preliminary data.</text>
</comment>
<keyword evidence="4 6" id="KW-1133">Transmembrane helix</keyword>
<evidence type="ECO:0000256" key="2">
    <source>
        <dbReference type="ARBA" id="ARBA00009773"/>
    </source>
</evidence>
<dbReference type="AlphaFoldDB" id="E1JX26"/>
<evidence type="ECO:0000256" key="5">
    <source>
        <dbReference type="ARBA" id="ARBA00023136"/>
    </source>
</evidence>
<dbReference type="PANTHER" id="PTHR21716">
    <property type="entry name" value="TRANSMEMBRANE PROTEIN"/>
    <property type="match status" value="1"/>
</dbReference>
<dbReference type="EMBL" id="AECZ01000013">
    <property type="protein sequence ID" value="EFL51100.1"/>
    <property type="molecule type" value="Genomic_DNA"/>
</dbReference>
<accession>E1JX26</accession>
<dbReference type="PANTHER" id="PTHR21716:SF62">
    <property type="entry name" value="TRANSPORT PROTEIN YDBI-RELATED"/>
    <property type="match status" value="1"/>
</dbReference>
<feature type="transmembrane region" description="Helical" evidence="6">
    <location>
        <begin position="241"/>
        <end position="265"/>
    </location>
</feature>
<evidence type="ECO:0000256" key="4">
    <source>
        <dbReference type="ARBA" id="ARBA00022989"/>
    </source>
</evidence>
<feature type="transmembrane region" description="Helical" evidence="6">
    <location>
        <begin position="324"/>
        <end position="342"/>
    </location>
</feature>
<keyword evidence="5 6" id="KW-0472">Membrane</keyword>
<feature type="transmembrane region" description="Helical" evidence="6">
    <location>
        <begin position="217"/>
        <end position="234"/>
    </location>
</feature>
<reference evidence="7 8" key="1">
    <citation type="submission" date="2010-08" db="EMBL/GenBank/DDBJ databases">
        <title>The draft genome of Desulfovibrio fructosovorans JJ.</title>
        <authorList>
            <consortium name="US DOE Joint Genome Institute (JGI-PGF)"/>
            <person name="Lucas S."/>
            <person name="Copeland A."/>
            <person name="Lapidus A."/>
            <person name="Cheng J.-F."/>
            <person name="Bruce D."/>
            <person name="Goodwin L."/>
            <person name="Pitluck S."/>
            <person name="Land M.L."/>
            <person name="Hauser L."/>
            <person name="Chang Y.-J."/>
            <person name="Jeffries C."/>
            <person name="Wall J.D."/>
            <person name="Stahl D.A."/>
            <person name="Arkin A.P."/>
            <person name="Dehal P."/>
            <person name="Stolyar S.M."/>
            <person name="Hazen T.C."/>
            <person name="Woyke T.J."/>
        </authorList>
    </citation>
    <scope>NUCLEOTIDE SEQUENCE [LARGE SCALE GENOMIC DNA]</scope>
    <source>
        <strain evidence="7 8">JJ</strain>
    </source>
</reference>
<keyword evidence="8" id="KW-1185">Reference proteome</keyword>